<dbReference type="GO" id="GO:0004045">
    <property type="term" value="F:peptidyl-tRNA hydrolase activity"/>
    <property type="evidence" value="ECO:0007669"/>
    <property type="project" value="UniProtKB-EC"/>
</dbReference>
<dbReference type="GeneID" id="94424543"/>
<gene>
    <name evidence="4" type="ORF">CSUI_001126</name>
</gene>
<dbReference type="Gene3D" id="3.40.1490.10">
    <property type="entry name" value="Bit1"/>
    <property type="match status" value="1"/>
</dbReference>
<dbReference type="PANTHER" id="PTHR46194">
    <property type="entry name" value="PEPTIDYL-TRNA HYDROLASE PTRHD1-RELATED"/>
    <property type="match status" value="1"/>
</dbReference>
<evidence type="ECO:0000313" key="4">
    <source>
        <dbReference type="EMBL" id="PHJ25017.1"/>
    </source>
</evidence>
<dbReference type="InterPro" id="IPR002833">
    <property type="entry name" value="PTH2"/>
</dbReference>
<dbReference type="InterPro" id="IPR023476">
    <property type="entry name" value="Pep_tRNA_hydro_II_dom_sf"/>
</dbReference>
<name>A0A2C6L9V7_9APIC</name>
<dbReference type="EC" id="3.1.1.29" evidence="1"/>
<comment type="caution">
    <text evidence="4">The sequence shown here is derived from an EMBL/GenBank/DDBJ whole genome shotgun (WGS) entry which is preliminary data.</text>
</comment>
<evidence type="ECO:0000256" key="3">
    <source>
        <dbReference type="ARBA" id="ARBA00048707"/>
    </source>
</evidence>
<organism evidence="4 5">
    <name type="scientific">Cystoisospora suis</name>
    <dbReference type="NCBI Taxonomy" id="483139"/>
    <lineage>
        <taxon>Eukaryota</taxon>
        <taxon>Sar</taxon>
        <taxon>Alveolata</taxon>
        <taxon>Apicomplexa</taxon>
        <taxon>Conoidasida</taxon>
        <taxon>Coccidia</taxon>
        <taxon>Eucoccidiorida</taxon>
        <taxon>Eimeriorina</taxon>
        <taxon>Sarcocystidae</taxon>
        <taxon>Cystoisospora</taxon>
    </lineage>
</organism>
<comment type="catalytic activity">
    <reaction evidence="3">
        <text>an N-acyl-L-alpha-aminoacyl-tRNA + H2O = an N-acyl-L-amino acid + a tRNA + H(+)</text>
        <dbReference type="Rhea" id="RHEA:54448"/>
        <dbReference type="Rhea" id="RHEA-COMP:10123"/>
        <dbReference type="Rhea" id="RHEA-COMP:13883"/>
        <dbReference type="ChEBI" id="CHEBI:15377"/>
        <dbReference type="ChEBI" id="CHEBI:15378"/>
        <dbReference type="ChEBI" id="CHEBI:59874"/>
        <dbReference type="ChEBI" id="CHEBI:78442"/>
        <dbReference type="ChEBI" id="CHEBI:138191"/>
        <dbReference type="EC" id="3.1.1.29"/>
    </reaction>
</comment>
<dbReference type="OrthoDB" id="201213at2759"/>
<keyword evidence="5" id="KW-1185">Reference proteome</keyword>
<dbReference type="AlphaFoldDB" id="A0A2C6L9V7"/>
<dbReference type="Proteomes" id="UP000221165">
    <property type="component" value="Unassembled WGS sequence"/>
</dbReference>
<proteinExistence type="predicted"/>
<sequence>MLLQAEIETLYSFRPVLSQLLRRLVPWRHRQYGIAFSVQENTTAPTVFFNSFAARRSKMDVGDVPHAAHKQPGSITHPLGVTLPSTFDTAGITRGNSFTRGKKGGSPQDPLVQYVVVRKDLQVLLGWTTGAVVAQACHACVSVVGSAYSAPEVQAYLAEGDCMRKVVLEVNSEEELRSLSETLQTKGVPHKLWVEQPEEIATCLAVQPLPKSQVQPHLKKLKLFS</sequence>
<dbReference type="InterPro" id="IPR042237">
    <property type="entry name" value="PTRHD1"/>
</dbReference>
<evidence type="ECO:0000313" key="5">
    <source>
        <dbReference type="Proteomes" id="UP000221165"/>
    </source>
</evidence>
<evidence type="ECO:0000256" key="2">
    <source>
        <dbReference type="ARBA" id="ARBA00022801"/>
    </source>
</evidence>
<protein>
    <recommendedName>
        <fullName evidence="1">peptidyl-tRNA hydrolase</fullName>
        <ecNumber evidence="1">3.1.1.29</ecNumber>
    </recommendedName>
</protein>
<dbReference type="RefSeq" id="XP_067926689.1">
    <property type="nucleotide sequence ID" value="XM_068061332.1"/>
</dbReference>
<dbReference type="CDD" id="cd02429">
    <property type="entry name" value="PTH2_like"/>
    <property type="match status" value="1"/>
</dbReference>
<keyword evidence="2 4" id="KW-0378">Hydrolase</keyword>
<dbReference type="Pfam" id="PF01981">
    <property type="entry name" value="PTH2"/>
    <property type="match status" value="1"/>
</dbReference>
<dbReference type="SUPFAM" id="SSF102462">
    <property type="entry name" value="Peptidyl-tRNA hydrolase II"/>
    <property type="match status" value="1"/>
</dbReference>
<dbReference type="VEuPathDB" id="ToxoDB:CSUI_001126"/>
<reference evidence="4 5" key="1">
    <citation type="journal article" date="2017" name="Int. J. Parasitol.">
        <title>The genome of the protozoan parasite Cystoisospora suis and a reverse vaccinology approach to identify vaccine candidates.</title>
        <authorList>
            <person name="Palmieri N."/>
            <person name="Shrestha A."/>
            <person name="Ruttkowski B."/>
            <person name="Beck T."/>
            <person name="Vogl C."/>
            <person name="Tomley F."/>
            <person name="Blake D.P."/>
            <person name="Joachim A."/>
        </authorList>
    </citation>
    <scope>NUCLEOTIDE SEQUENCE [LARGE SCALE GENOMIC DNA]</scope>
    <source>
        <strain evidence="4 5">Wien I</strain>
    </source>
</reference>
<evidence type="ECO:0000256" key="1">
    <source>
        <dbReference type="ARBA" id="ARBA00013260"/>
    </source>
</evidence>
<dbReference type="PANTHER" id="PTHR46194:SF1">
    <property type="entry name" value="PEPTIDYL-TRNA HYDROLASE PTRHD1-RELATED"/>
    <property type="match status" value="1"/>
</dbReference>
<dbReference type="EMBL" id="MIGC01000442">
    <property type="protein sequence ID" value="PHJ25017.1"/>
    <property type="molecule type" value="Genomic_DNA"/>
</dbReference>
<accession>A0A2C6L9V7</accession>